<evidence type="ECO:0000256" key="1">
    <source>
        <dbReference type="ARBA" id="ARBA00001913"/>
    </source>
</evidence>
<dbReference type="GO" id="GO:0005975">
    <property type="term" value="P:carbohydrate metabolic process"/>
    <property type="evidence" value="ECO:0007669"/>
    <property type="project" value="InterPro"/>
</dbReference>
<keyword evidence="5" id="KW-0106">Calcium</keyword>
<proteinExistence type="inferred from homology"/>
<dbReference type="InterPro" id="IPR008929">
    <property type="entry name" value="Chondroitin_lyas"/>
</dbReference>
<keyword evidence="6 12" id="KW-0456">Lyase</keyword>
<dbReference type="AlphaFoldDB" id="A0A4R6INX8"/>
<protein>
    <submittedName>
        <fullName evidence="12">Chondroitin AC lyase</fullName>
    </submittedName>
</protein>
<feature type="domain" description="Polysaccharide lyase family 8 central" evidence="9">
    <location>
        <begin position="347"/>
        <end position="593"/>
    </location>
</feature>
<dbReference type="Gene3D" id="1.50.10.100">
    <property type="entry name" value="Chondroitin AC/alginate lyase"/>
    <property type="match status" value="1"/>
</dbReference>
<dbReference type="PANTHER" id="PTHR38481:SF1">
    <property type="entry name" value="HYALURONATE LYASE"/>
    <property type="match status" value="1"/>
</dbReference>
<dbReference type="SUPFAM" id="SSF49863">
    <property type="entry name" value="Hyaluronate lyase-like, C-terminal domain"/>
    <property type="match status" value="1"/>
</dbReference>
<sequence>MGKLLCKFSFTLVMLCMLKSNAYSQDEFQKIEHAVTTYLKADADPLKLKSELINNTATFLANGSWPEIDYTSKAETNWMPLTHLNRLKQFALAIAIKEPSTIGNARLTSQITTALRYWLQLNPRSNNWFQNDIASPTAIGEILLLLKVGGTILPGSLKDSLVLRMRQGNVVKNVGSNKMDIAVHMLYRACLTRNKQLMDSAVTQAFLPITLNNKEGLQPDYAYRQHGPQMHIASYGQVFLTAEYKFASWVTGTPYALPPEKLKILDHYLINTFLKTIRGRYIDFNTEGRGISRNDLLDKQNITAKKGANTLLALAKAANPANAQLFAAAEERLLQTKPASFQISPSHTYFYTSDYTLHTRPAYSFNVRTVSKRTIRTETGNKENLIGKFLPDGATNIQRTGDEYQNIMPLWEWDKIPGITARDYPVDQKTTLEWGERGIGEFTGGVTDGLYGATVYQFDYNEVTAKKAWFFFDDEVVCLGAAINSFAREPIATTVNQAWQKEKVKVSANHKLLDVNKVFTGQDVDWVWHDSIGYYFPNRGKICITADQQIGSWVKINANRSKEQLQGKVFKLWLDHGIDPINASYAYIVKPGVGQAEMDKRLAVEILENNESIQAVLHKDLQVTQVAFHRAGTLTYHDQVITVDQPCLVMIKAINTAKPTAYVSDPSQKLTDVHLSFSSPMFKLVDPISISLNMGDHKGATVGIELNSF</sequence>
<dbReference type="Gene3D" id="2.70.98.10">
    <property type="match status" value="1"/>
</dbReference>
<evidence type="ECO:0000313" key="12">
    <source>
        <dbReference type="EMBL" id="TDO23887.1"/>
    </source>
</evidence>
<feature type="active site" evidence="7">
    <location>
        <position position="226"/>
    </location>
</feature>
<reference evidence="12 13" key="1">
    <citation type="submission" date="2019-03" db="EMBL/GenBank/DDBJ databases">
        <title>Genomic Encyclopedia of Archaeal and Bacterial Type Strains, Phase II (KMG-II): from individual species to whole genera.</title>
        <authorList>
            <person name="Goeker M."/>
        </authorList>
    </citation>
    <scope>NUCLEOTIDE SEQUENCE [LARGE SCALE GENOMIC DNA]</scope>
    <source>
        <strain evidence="12 13">DSM 19034</strain>
    </source>
</reference>
<dbReference type="Pfam" id="PF08124">
    <property type="entry name" value="Lyase_8_N"/>
    <property type="match status" value="1"/>
</dbReference>
<dbReference type="InterPro" id="IPR003159">
    <property type="entry name" value="Lyase_8_central_dom"/>
</dbReference>
<evidence type="ECO:0000256" key="4">
    <source>
        <dbReference type="ARBA" id="ARBA00022729"/>
    </source>
</evidence>
<dbReference type="InterPro" id="IPR014718">
    <property type="entry name" value="GH-type_carb-bd"/>
</dbReference>
<dbReference type="RefSeq" id="WP_133551427.1">
    <property type="nucleotide sequence ID" value="NZ_SNWM01000001.1"/>
</dbReference>
<dbReference type="InterPro" id="IPR004103">
    <property type="entry name" value="Lyase_8_C"/>
</dbReference>
<name>A0A4R6INX8_9SPHI</name>
<evidence type="ECO:0000259" key="9">
    <source>
        <dbReference type="Pfam" id="PF02278"/>
    </source>
</evidence>
<dbReference type="Pfam" id="PF02884">
    <property type="entry name" value="Lyase_8_C"/>
    <property type="match status" value="1"/>
</dbReference>
<evidence type="ECO:0000313" key="13">
    <source>
        <dbReference type="Proteomes" id="UP000295499"/>
    </source>
</evidence>
<feature type="chain" id="PRO_5020300492" evidence="8">
    <location>
        <begin position="23"/>
        <end position="709"/>
    </location>
</feature>
<dbReference type="Proteomes" id="UP000295499">
    <property type="component" value="Unassembled WGS sequence"/>
</dbReference>
<dbReference type="OrthoDB" id="6394136at2"/>
<evidence type="ECO:0000256" key="6">
    <source>
        <dbReference type="ARBA" id="ARBA00023239"/>
    </source>
</evidence>
<dbReference type="InterPro" id="IPR038970">
    <property type="entry name" value="Lyase_8"/>
</dbReference>
<feature type="active site" evidence="7">
    <location>
        <position position="289"/>
    </location>
</feature>
<evidence type="ECO:0000256" key="2">
    <source>
        <dbReference type="ARBA" id="ARBA00006699"/>
    </source>
</evidence>
<dbReference type="Pfam" id="PF02278">
    <property type="entry name" value="Lyase_8"/>
    <property type="match status" value="1"/>
</dbReference>
<dbReference type="Gene3D" id="2.60.220.10">
    <property type="entry name" value="Polysaccharide lyase family 8-like, C-terminal"/>
    <property type="match status" value="1"/>
</dbReference>
<dbReference type="InterPro" id="IPR012970">
    <property type="entry name" value="Lyase_8_alpha_N"/>
</dbReference>
<dbReference type="GO" id="GO:0016837">
    <property type="term" value="F:carbon-oxygen lyase activity, acting on polysaccharides"/>
    <property type="evidence" value="ECO:0007669"/>
    <property type="project" value="UniProtKB-ARBA"/>
</dbReference>
<dbReference type="SUPFAM" id="SSF48230">
    <property type="entry name" value="Chondroitin AC/alginate lyase"/>
    <property type="match status" value="1"/>
</dbReference>
<dbReference type="PANTHER" id="PTHR38481">
    <property type="entry name" value="HYALURONATE LYASE"/>
    <property type="match status" value="1"/>
</dbReference>
<comment type="cofactor">
    <cofactor evidence="1">
        <name>Ca(2+)</name>
        <dbReference type="ChEBI" id="CHEBI:29108"/>
    </cofactor>
</comment>
<feature type="domain" description="Polysaccharide lyase family 8 C-terminal" evidence="10">
    <location>
        <begin position="605"/>
        <end position="673"/>
    </location>
</feature>
<dbReference type="GO" id="GO:0030246">
    <property type="term" value="F:carbohydrate binding"/>
    <property type="evidence" value="ECO:0007669"/>
    <property type="project" value="InterPro"/>
</dbReference>
<dbReference type="InterPro" id="IPR011071">
    <property type="entry name" value="Lyase_8-like_C"/>
</dbReference>
<comment type="caution">
    <text evidence="12">The sequence shown here is derived from an EMBL/GenBank/DDBJ whole genome shotgun (WGS) entry which is preliminary data.</text>
</comment>
<dbReference type="GO" id="GO:0005576">
    <property type="term" value="C:extracellular region"/>
    <property type="evidence" value="ECO:0007669"/>
    <property type="project" value="InterPro"/>
</dbReference>
<dbReference type="EMBL" id="SNWM01000001">
    <property type="protein sequence ID" value="TDO23887.1"/>
    <property type="molecule type" value="Genomic_DNA"/>
</dbReference>
<feature type="active site" evidence="7">
    <location>
        <position position="235"/>
    </location>
</feature>
<evidence type="ECO:0000256" key="8">
    <source>
        <dbReference type="SAM" id="SignalP"/>
    </source>
</evidence>
<evidence type="ECO:0000259" key="10">
    <source>
        <dbReference type="Pfam" id="PF02884"/>
    </source>
</evidence>
<feature type="domain" description="Polysaccharide lyase 8 N-terminal alpha-helical" evidence="11">
    <location>
        <begin position="61"/>
        <end position="324"/>
    </location>
</feature>
<evidence type="ECO:0000256" key="5">
    <source>
        <dbReference type="ARBA" id="ARBA00022837"/>
    </source>
</evidence>
<accession>A0A4R6INX8</accession>
<evidence type="ECO:0000256" key="3">
    <source>
        <dbReference type="ARBA" id="ARBA00011245"/>
    </source>
</evidence>
<evidence type="ECO:0000259" key="11">
    <source>
        <dbReference type="Pfam" id="PF08124"/>
    </source>
</evidence>
<gene>
    <name evidence="12" type="ORF">CLV32_0173</name>
</gene>
<dbReference type="SUPFAM" id="SSF74650">
    <property type="entry name" value="Galactose mutarotase-like"/>
    <property type="match status" value="1"/>
</dbReference>
<feature type="signal peptide" evidence="8">
    <location>
        <begin position="1"/>
        <end position="22"/>
    </location>
</feature>
<keyword evidence="13" id="KW-1185">Reference proteome</keyword>
<comment type="similarity">
    <text evidence="2">Belongs to the polysaccharide lyase 8 family.</text>
</comment>
<organism evidence="12 13">
    <name type="scientific">Pedobacter duraquae</name>
    <dbReference type="NCBI Taxonomy" id="425511"/>
    <lineage>
        <taxon>Bacteria</taxon>
        <taxon>Pseudomonadati</taxon>
        <taxon>Bacteroidota</taxon>
        <taxon>Sphingobacteriia</taxon>
        <taxon>Sphingobacteriales</taxon>
        <taxon>Sphingobacteriaceae</taxon>
        <taxon>Pedobacter</taxon>
    </lineage>
</organism>
<dbReference type="InterPro" id="IPR011013">
    <property type="entry name" value="Gal_mutarotase_sf_dom"/>
</dbReference>
<evidence type="ECO:0000256" key="7">
    <source>
        <dbReference type="PIRSR" id="PIRSR638970-1"/>
    </source>
</evidence>
<comment type="subunit">
    <text evidence="3">Monomer.</text>
</comment>
<keyword evidence="4 8" id="KW-0732">Signal</keyword>